<dbReference type="AlphaFoldDB" id="G5HCJ0"/>
<dbReference type="HOGENOM" id="CLU_010404_0_0_9"/>
<dbReference type="PANTHER" id="PTHR30121:SF12">
    <property type="entry name" value="TYPE IV SECRETION SYSTEM PROTEIN CAGE"/>
    <property type="match status" value="1"/>
</dbReference>
<dbReference type="SUPFAM" id="SSF52540">
    <property type="entry name" value="P-loop containing nucleoside triphosphate hydrolases"/>
    <property type="match status" value="1"/>
</dbReference>
<gene>
    <name evidence="2" type="ORF">HMPREF9469_00302</name>
</gene>
<dbReference type="eggNOG" id="COG3451">
    <property type="taxonomic scope" value="Bacteria"/>
</dbReference>
<dbReference type="InterPro" id="IPR027417">
    <property type="entry name" value="P-loop_NTPase"/>
</dbReference>
<dbReference type="PANTHER" id="PTHR30121">
    <property type="entry name" value="UNCHARACTERIZED PROTEIN YJGR-RELATED"/>
    <property type="match status" value="1"/>
</dbReference>
<dbReference type="Gene3D" id="3.40.50.300">
    <property type="entry name" value="P-loop containing nucleotide triphosphate hydrolases"/>
    <property type="match status" value="1"/>
</dbReference>
<feature type="domain" description="AAA+ ATPase" evidence="1">
    <location>
        <begin position="383"/>
        <end position="680"/>
    </location>
</feature>
<dbReference type="Pfam" id="PF19044">
    <property type="entry name" value="P-loop_TraG"/>
    <property type="match status" value="1"/>
</dbReference>
<evidence type="ECO:0000313" key="2">
    <source>
        <dbReference type="EMBL" id="EHF01070.1"/>
    </source>
</evidence>
<dbReference type="EMBL" id="ADLJ01000002">
    <property type="protein sequence ID" value="EHF01070.1"/>
    <property type="molecule type" value="Genomic_DNA"/>
</dbReference>
<organism evidence="2 3">
    <name type="scientific">[Clostridium] citroniae WAL-17108</name>
    <dbReference type="NCBI Taxonomy" id="742733"/>
    <lineage>
        <taxon>Bacteria</taxon>
        <taxon>Bacillati</taxon>
        <taxon>Bacillota</taxon>
        <taxon>Clostridia</taxon>
        <taxon>Lachnospirales</taxon>
        <taxon>Lachnospiraceae</taxon>
        <taxon>Enterocloster</taxon>
    </lineage>
</organism>
<dbReference type="RefSeq" id="WP_007858442.1">
    <property type="nucleotide sequence ID" value="NZ_JH376420.1"/>
</dbReference>
<dbReference type="SMART" id="SM00382">
    <property type="entry name" value="AAA"/>
    <property type="match status" value="1"/>
</dbReference>
<dbReference type="InterPro" id="IPR003593">
    <property type="entry name" value="AAA+_ATPase"/>
</dbReference>
<reference evidence="2 3" key="1">
    <citation type="submission" date="2011-08" db="EMBL/GenBank/DDBJ databases">
        <title>The Genome Sequence of Clostridium citroniae WAL-17108.</title>
        <authorList>
            <consortium name="The Broad Institute Genome Sequencing Platform"/>
            <person name="Earl A."/>
            <person name="Ward D."/>
            <person name="Feldgarden M."/>
            <person name="Gevers D."/>
            <person name="Finegold S.M."/>
            <person name="Summanen P.H."/>
            <person name="Molitoris D.R."/>
            <person name="Vaisanen M.L."/>
            <person name="Daigneault M."/>
            <person name="Allen-Vercoe E."/>
            <person name="Young S.K."/>
            <person name="Zeng Q."/>
            <person name="Gargeya S."/>
            <person name="Fitzgerald M."/>
            <person name="Haas B."/>
            <person name="Abouelleil A."/>
            <person name="Alvarado L."/>
            <person name="Arachchi H.M."/>
            <person name="Berlin A."/>
            <person name="Brown A."/>
            <person name="Chapman S.B."/>
            <person name="Chen Z."/>
            <person name="Dunbar C."/>
            <person name="Freedman E."/>
            <person name="Gearin G."/>
            <person name="Gellesch M."/>
            <person name="Goldberg J."/>
            <person name="Griggs A."/>
            <person name="Gujja S."/>
            <person name="Heiman D."/>
            <person name="Howarth C."/>
            <person name="Larson L."/>
            <person name="Lui A."/>
            <person name="MacDonald P.J.P."/>
            <person name="Montmayeur A."/>
            <person name="Murphy C."/>
            <person name="Neiman D."/>
            <person name="Pearson M."/>
            <person name="Priest M."/>
            <person name="Roberts A."/>
            <person name="Saif S."/>
            <person name="Shea T."/>
            <person name="Shenoy N."/>
            <person name="Sisk P."/>
            <person name="Stolte C."/>
            <person name="Sykes S."/>
            <person name="Wortman J."/>
            <person name="Nusbaum C."/>
            <person name="Birren B."/>
        </authorList>
    </citation>
    <scope>NUCLEOTIDE SEQUENCE [LARGE SCALE GENOMIC DNA]</scope>
    <source>
        <strain evidence="2 3">WAL-17108</strain>
    </source>
</reference>
<dbReference type="Proteomes" id="UP000003763">
    <property type="component" value="Unassembled WGS sequence"/>
</dbReference>
<name>G5HCJ0_9FIRM</name>
<dbReference type="CDD" id="cd01127">
    <property type="entry name" value="TrwB_TraG_TraD_VirD4"/>
    <property type="match status" value="1"/>
</dbReference>
<accession>G5HCJ0</accession>
<dbReference type="InterPro" id="IPR051162">
    <property type="entry name" value="T4SS_component"/>
</dbReference>
<comment type="caution">
    <text evidence="2">The sequence shown here is derived from an EMBL/GenBank/DDBJ whole genome shotgun (WGS) entry which is preliminary data.</text>
</comment>
<proteinExistence type="predicted"/>
<evidence type="ECO:0000313" key="3">
    <source>
        <dbReference type="Proteomes" id="UP000003763"/>
    </source>
</evidence>
<dbReference type="Gene3D" id="1.10.8.730">
    <property type="match status" value="1"/>
</dbReference>
<dbReference type="InterPro" id="IPR043964">
    <property type="entry name" value="P-loop_TraG"/>
</dbReference>
<evidence type="ECO:0000259" key="1">
    <source>
        <dbReference type="SMART" id="SM00382"/>
    </source>
</evidence>
<dbReference type="PATRIC" id="fig|742733.3.peg.310"/>
<sequence length="765" mass="86753">MGYLKIAPPELQIKSLSKKADISQYIKTIREDIEKEPDERCRMLQQDYANLICSVGYKEAVTRRFFLVFQVDSRRGTEKEIVNMLESYAQTAKKYLYQCGNEILLSDNHTEETAEILYTLLNRQSSTTLPFSERLNQVVNWYIRENGEDSVGRIPAAEYVAPRTLDFRHGNCVVLDGVYHTYLFVPSARYRFRVPAGWMSLLVNAGEGIDVDLFLYKQDKVKTIERIGRRIRLNRSKIKDASDTNTNFDDLAESIQSGYYLKNGLSSNEEFYYICILITVTGYSAKEAEWRAREVKKLLNAQDMDTVSCLFKEERAFLSALPLVKLDKSIYERSKRNVLTSGAASCYPFTSFEMSDKNGILMGVNTANSSLVIIDIFNSTIYKNANISIMGTTGAGKTFLLQLMALRMRRKNIQVFIIAPDKGHEFARACTNIGGEFIKISSASKNCINVMEIRKRDQATNDLLDGDTAERSELAAKIQNLHIFFSLLIPDMDHEEKQLLDEALVQTYYNKGITHDNGSLSDPENPNQYRAMPVLGDVYDILHGNAETRRLANIVNRLVHGSASSFNQETNVNLDNKYIVLDISELTGDLLPVGMFVVLDYVWSKVKEDRTVEKAVFLDEVWQLIGASSNEMAAEYVLEIFKIIRGYAGSAVCATQDLSDFMALKDGKYGRGIINATKTKIVLNLENDEAKKVQELLHLSDAERMEIVHFERGKGMISTNSNNLTLEFKASQLEKDLITTDRKELKELKERLARYGKQAYGRVGA</sequence>
<protein>
    <recommendedName>
        <fullName evidence="1">AAA+ ATPase domain-containing protein</fullName>
    </recommendedName>
</protein>